<name>A0A814DIG4_9BILA</name>
<protein>
    <submittedName>
        <fullName evidence="1">Uncharacterized protein</fullName>
    </submittedName>
</protein>
<evidence type="ECO:0000313" key="1">
    <source>
        <dbReference type="EMBL" id="CAF0954129.1"/>
    </source>
</evidence>
<accession>A0A814DIG4</accession>
<dbReference type="AlphaFoldDB" id="A0A814DIG4"/>
<proteinExistence type="predicted"/>
<comment type="caution">
    <text evidence="1">The sequence shown here is derived from an EMBL/GenBank/DDBJ whole genome shotgun (WGS) entry which is preliminary data.</text>
</comment>
<evidence type="ECO:0000313" key="2">
    <source>
        <dbReference type="Proteomes" id="UP000663879"/>
    </source>
</evidence>
<gene>
    <name evidence="1" type="ORF">OXX778_LOCUS14103</name>
</gene>
<keyword evidence="2" id="KW-1185">Reference proteome</keyword>
<reference evidence="1" key="1">
    <citation type="submission" date="2021-02" db="EMBL/GenBank/DDBJ databases">
        <authorList>
            <person name="Nowell W R."/>
        </authorList>
    </citation>
    <scope>NUCLEOTIDE SEQUENCE</scope>
    <source>
        <strain evidence="1">Ploen Becks lab</strain>
    </source>
</reference>
<sequence length="69" mass="7899">MIESDVENILHSKNILAPYTNEGLSEDDDEEYEEQVEMNDGRIKRFPLMIAGTVDFDKHIHPLAVAILK</sequence>
<organism evidence="1 2">
    <name type="scientific">Brachionus calyciflorus</name>
    <dbReference type="NCBI Taxonomy" id="104777"/>
    <lineage>
        <taxon>Eukaryota</taxon>
        <taxon>Metazoa</taxon>
        <taxon>Spiralia</taxon>
        <taxon>Gnathifera</taxon>
        <taxon>Rotifera</taxon>
        <taxon>Eurotatoria</taxon>
        <taxon>Monogononta</taxon>
        <taxon>Pseudotrocha</taxon>
        <taxon>Ploima</taxon>
        <taxon>Brachionidae</taxon>
        <taxon>Brachionus</taxon>
    </lineage>
</organism>
<dbReference type="EMBL" id="CAJNOC010002837">
    <property type="protein sequence ID" value="CAF0954129.1"/>
    <property type="molecule type" value="Genomic_DNA"/>
</dbReference>
<dbReference type="Proteomes" id="UP000663879">
    <property type="component" value="Unassembled WGS sequence"/>
</dbReference>